<dbReference type="InterPro" id="IPR009677">
    <property type="entry name" value="DUF1266"/>
</dbReference>
<dbReference type="STRING" id="77097.SAMN04490369_101533"/>
<protein>
    <recommendedName>
        <fullName evidence="1">DUF1266 domain-containing protein</fullName>
    </recommendedName>
</protein>
<feature type="domain" description="DUF1266" evidence="1">
    <location>
        <begin position="201"/>
        <end position="355"/>
    </location>
</feature>
<name>A0A1H8HFV4_9GAMM</name>
<dbReference type="AlphaFoldDB" id="A0A1H8HFV4"/>
<dbReference type="Pfam" id="PF06889">
    <property type="entry name" value="DUF1266"/>
    <property type="match status" value="2"/>
</dbReference>
<dbReference type="RefSeq" id="WP_089675190.1">
    <property type="nucleotide sequence ID" value="NZ_FODB01000015.1"/>
</dbReference>
<sequence length="821" mass="92481">MFDALNAWWAQQLVLCDWAFTPHPLAVDAVAAEQRLLELGITDRGALADQLFFALGAPSGSADQLLGALEWAALAGAAGWLSQAQATNWAHHLTRRITSDYSDQRAWLSDLRRALGAKGWETGADDRFIDACQALSDLESEGEGVTWQTLDTELAQRPAPASLWPQAPEAQPWRLGALFRPVVSYPASAADWPDASEWLGHIWQVYDREQLLEVMLWLSAQGERQRWDIEARELLTMDRAQRQEWQRGAVNDAPYAPVLTAFVNQGEPLEWAAWDWLRLVELAWAGACCGWLSQAEADDLAAHAADLVGRRYHDWHAVLKAYMRGQSLFEGVDRRGMTPSARHKLLMHAAHSPWKHSLGALLDEPTRQASRTRIKAWRNTPHHWLLALAGVREPDVMLRQLNPSAPIAEQRRADAAVYLQDSLGLHADEGHQVLARYWLPAQAHHLNQLAADAAHGVLPPSQTRFGQPTPDELKQRNAVKGVSRHAATIHMAEKFAFYLHMALDSGLFEREPLMQHASALRSCLCRFYATPKRLLEAWFAWESCLPEPEHDSLINEIAWHLEDHGSLFHWLDWRPDAWCEPGERPTLSHFTAMSLVGPLNSAVWSEPQLESPRECADIREWVESHYHLTSADDMQEFLTFMLEAGDRQEYQINYAPYTLNPERLAAEIAILESGDCGEEERHHLLRLRRVSTNEDGCNDVDMAAWDIAQLVDLAIAARQLGWLDKSAFANVLDRAYQLAADHYSGWQEYAAGMYAGFSFFMGDTPERESFLAGFRQALVAWLCGAPVLAGPWASLDFPGNKPRHFAPLHIDTLPGDQRILH</sequence>
<dbReference type="EMBL" id="FODB01000015">
    <property type="protein sequence ID" value="SEN55191.1"/>
    <property type="molecule type" value="Genomic_DNA"/>
</dbReference>
<dbReference type="Proteomes" id="UP000199493">
    <property type="component" value="Unassembled WGS sequence"/>
</dbReference>
<gene>
    <name evidence="2" type="ORF">SAMN04490369_101533</name>
</gene>
<organism evidence="2 3">
    <name type="scientific">Vreelandella aquamarina</name>
    <dbReference type="NCBI Taxonomy" id="77097"/>
    <lineage>
        <taxon>Bacteria</taxon>
        <taxon>Pseudomonadati</taxon>
        <taxon>Pseudomonadota</taxon>
        <taxon>Gammaproteobacteria</taxon>
        <taxon>Oceanospirillales</taxon>
        <taxon>Halomonadaceae</taxon>
        <taxon>Vreelandella</taxon>
    </lineage>
</organism>
<feature type="domain" description="DUF1266" evidence="1">
    <location>
        <begin position="624"/>
        <end position="796"/>
    </location>
</feature>
<evidence type="ECO:0000259" key="1">
    <source>
        <dbReference type="Pfam" id="PF06889"/>
    </source>
</evidence>
<evidence type="ECO:0000313" key="3">
    <source>
        <dbReference type="Proteomes" id="UP000199493"/>
    </source>
</evidence>
<reference evidence="2 3" key="1">
    <citation type="submission" date="2016-10" db="EMBL/GenBank/DDBJ databases">
        <authorList>
            <person name="de Groot N.N."/>
        </authorList>
    </citation>
    <scope>NUCLEOTIDE SEQUENCE [LARGE SCALE GENOMIC DNA]</scope>
    <source>
        <strain evidence="2 3">558</strain>
    </source>
</reference>
<evidence type="ECO:0000313" key="2">
    <source>
        <dbReference type="EMBL" id="SEN55191.1"/>
    </source>
</evidence>
<accession>A0A1H8HFV4</accession>
<proteinExistence type="predicted"/>